<dbReference type="EMBL" id="JAGZSV010000045">
    <property type="protein sequence ID" value="MBS6940591.1"/>
    <property type="molecule type" value="Genomic_DNA"/>
</dbReference>
<accession>A0A943YXU0</accession>
<keyword evidence="1" id="KW-0472">Membrane</keyword>
<evidence type="ECO:0000313" key="4">
    <source>
        <dbReference type="Proteomes" id="UP000727506"/>
    </source>
</evidence>
<feature type="domain" description="Peptidase C39-like" evidence="2">
    <location>
        <begin position="94"/>
        <end position="226"/>
    </location>
</feature>
<keyword evidence="1" id="KW-1133">Transmembrane helix</keyword>
<comment type="caution">
    <text evidence="3">The sequence shown here is derived from an EMBL/GenBank/DDBJ whole genome shotgun (WGS) entry which is preliminary data.</text>
</comment>
<dbReference type="Proteomes" id="UP000727506">
    <property type="component" value="Unassembled WGS sequence"/>
</dbReference>
<dbReference type="InterPro" id="IPR039564">
    <property type="entry name" value="Peptidase_C39-like"/>
</dbReference>
<reference evidence="3" key="1">
    <citation type="submission" date="2021-02" db="EMBL/GenBank/DDBJ databases">
        <title>Infant gut strain persistence is associated with maternal origin, phylogeny, and functional potential including surface adhesion and iron acquisition.</title>
        <authorList>
            <person name="Lou Y.C."/>
        </authorList>
    </citation>
    <scope>NUCLEOTIDE SEQUENCE</scope>
    <source>
        <strain evidence="3">L2_039_000G1_dasL2_039_000G1_concoct_11</strain>
    </source>
</reference>
<organism evidence="3 4">
    <name type="scientific">Slackia piriformis</name>
    <dbReference type="NCBI Taxonomy" id="626934"/>
    <lineage>
        <taxon>Bacteria</taxon>
        <taxon>Bacillati</taxon>
        <taxon>Actinomycetota</taxon>
        <taxon>Coriobacteriia</taxon>
        <taxon>Eggerthellales</taxon>
        <taxon>Eggerthellaceae</taxon>
        <taxon>Slackia</taxon>
    </lineage>
</organism>
<gene>
    <name evidence="3" type="ORF">KH142_03750</name>
</gene>
<feature type="transmembrane region" description="Helical" evidence="1">
    <location>
        <begin position="37"/>
        <end position="57"/>
    </location>
</feature>
<evidence type="ECO:0000259" key="2">
    <source>
        <dbReference type="Pfam" id="PF13529"/>
    </source>
</evidence>
<protein>
    <submittedName>
        <fullName evidence="3">C39 family peptidase</fullName>
    </submittedName>
</protein>
<dbReference type="Gene3D" id="3.90.70.10">
    <property type="entry name" value="Cysteine proteinases"/>
    <property type="match status" value="1"/>
</dbReference>
<evidence type="ECO:0000256" key="1">
    <source>
        <dbReference type="SAM" id="Phobius"/>
    </source>
</evidence>
<name>A0A943YXU0_9ACTN</name>
<keyword evidence="1" id="KW-0812">Transmembrane</keyword>
<dbReference type="AlphaFoldDB" id="A0A943YXU0"/>
<evidence type="ECO:0000313" key="3">
    <source>
        <dbReference type="EMBL" id="MBS6940591.1"/>
    </source>
</evidence>
<proteinExistence type="predicted"/>
<sequence length="253" mass="27026">MYDDTPASDPRDRISAQARYAPGYAPQPFRMKRRRSGWLVVAFFAVVAAIASCAAFACAQTTAENAQFGIEHGSDRRDGAAASTPKEEWRQGTIPHLYQTDAAWASAPYAGSDVFEAGCGPTCMSMVYAGLTGKTDRDPAAMAAFSEANGFVDSGMTSWSFMTEGAAMLGLSAEELPADANTLLSALREGRPVIASVRPGDFTTEGHFIVIAGIDEKGGLVVHDPNSPTRSAQAWDVQRILDQCANLWAYSAR</sequence>
<dbReference type="Pfam" id="PF13529">
    <property type="entry name" value="Peptidase_C39_2"/>
    <property type="match status" value="1"/>
</dbReference>